<feature type="domain" description="Acyl-CoA oxidase/dehydrogenase middle" evidence="8">
    <location>
        <begin position="133"/>
        <end position="227"/>
    </location>
</feature>
<evidence type="ECO:0000259" key="7">
    <source>
        <dbReference type="Pfam" id="PF00441"/>
    </source>
</evidence>
<dbReference type="Proteomes" id="UP000015423">
    <property type="component" value="Chromosome"/>
</dbReference>
<dbReference type="KEGG" id="sci:B446_34320"/>
<dbReference type="InterPro" id="IPR050741">
    <property type="entry name" value="Acyl-CoA_dehydrogenase"/>
</dbReference>
<dbReference type="Pfam" id="PF00441">
    <property type="entry name" value="Acyl-CoA_dh_1"/>
    <property type="match status" value="1"/>
</dbReference>
<keyword evidence="11" id="KW-1185">Reference proteome</keyword>
<reference evidence="11" key="1">
    <citation type="submission" date="2012-10" db="EMBL/GenBank/DDBJ databases">
        <title>The complete genome sequence of Streptomyces collinus Tu 365.</title>
        <authorList>
            <person name="Ruckert C."/>
            <person name="Szczepanowski R."/>
            <person name="Goesmann A."/>
            <person name="Pross E.K."/>
            <person name="Musiol E.M."/>
            <person name="Blin K."/>
            <person name="Wohlleben W."/>
            <person name="Puhler A."/>
            <person name="Weber T."/>
            <person name="Kalinowski J."/>
        </authorList>
    </citation>
    <scope>NUCLEOTIDE SEQUENCE [LARGE SCALE GENOMIC DNA]</scope>
    <source>
        <strain evidence="11">DSM 40733 / Tue 365</strain>
    </source>
</reference>
<evidence type="ECO:0000256" key="4">
    <source>
        <dbReference type="ARBA" id="ARBA00023002"/>
    </source>
</evidence>
<gene>
    <name evidence="9" type="ORF">B446_00970</name>
    <name evidence="10" type="ORF">B446_34320</name>
</gene>
<evidence type="ECO:0000256" key="3">
    <source>
        <dbReference type="ARBA" id="ARBA00022827"/>
    </source>
</evidence>
<dbReference type="InterPro" id="IPR009100">
    <property type="entry name" value="AcylCoA_DH/oxidase_NM_dom_sf"/>
</dbReference>
<reference evidence="9 11" key="2">
    <citation type="journal article" date="2013" name="J. Biotechnol.">
        <title>Complete genome sequence of the kirromycin producer Streptomyces collinus Tu 365 consisting of a linear chromosome and two linear plasmids.</title>
        <authorList>
            <person name="Ruckert C."/>
            <person name="Szczepanowski R."/>
            <person name="Albersmeier A."/>
            <person name="Goesmann A."/>
            <person name="Iftime D."/>
            <person name="Musiol E.M."/>
            <person name="Blin K."/>
            <person name="Wohlleben W."/>
            <person name="Puhler A."/>
            <person name="Kalinowski J."/>
            <person name="Weber T."/>
        </authorList>
    </citation>
    <scope>NUCLEOTIDE SEQUENCE [LARGE SCALE GENOMIC DNA]</scope>
    <source>
        <strain evidence="11">DSM 40733 / Tue 365</strain>
        <strain evidence="9">Tu 365</strain>
    </source>
</reference>
<dbReference type="Pfam" id="PF02770">
    <property type="entry name" value="Acyl-CoA_dh_M"/>
    <property type="match status" value="1"/>
</dbReference>
<protein>
    <submittedName>
        <fullName evidence="9">Acyl-CoA dehydrogenase domain-containing protein</fullName>
    </submittedName>
</protein>
<organism evidence="9 11">
    <name type="scientific">Streptomyces collinus (strain DSM 40733 / Tue 365)</name>
    <dbReference type="NCBI Taxonomy" id="1214242"/>
    <lineage>
        <taxon>Bacteria</taxon>
        <taxon>Bacillati</taxon>
        <taxon>Actinomycetota</taxon>
        <taxon>Actinomycetes</taxon>
        <taxon>Kitasatosporales</taxon>
        <taxon>Streptomycetaceae</taxon>
        <taxon>Streptomyces</taxon>
    </lineage>
</organism>
<dbReference type="CDD" id="cd00567">
    <property type="entry name" value="ACAD"/>
    <property type="match status" value="1"/>
</dbReference>
<dbReference type="Gene3D" id="2.40.110.10">
    <property type="entry name" value="Butyryl-CoA Dehydrogenase, subunit A, domain 2"/>
    <property type="match status" value="1"/>
</dbReference>
<feature type="domain" description="Acyl-CoA dehydrogenase/oxidase C-terminal" evidence="7">
    <location>
        <begin position="239"/>
        <end position="384"/>
    </location>
</feature>
<dbReference type="GO" id="GO:0005737">
    <property type="term" value="C:cytoplasm"/>
    <property type="evidence" value="ECO:0007669"/>
    <property type="project" value="TreeGrafter"/>
</dbReference>
<dbReference type="PANTHER" id="PTHR48083">
    <property type="entry name" value="MEDIUM-CHAIN SPECIFIC ACYL-COA DEHYDROGENASE, MITOCHONDRIAL-RELATED"/>
    <property type="match status" value="1"/>
</dbReference>
<dbReference type="SUPFAM" id="SSF56645">
    <property type="entry name" value="Acyl-CoA dehydrogenase NM domain-like"/>
    <property type="match status" value="1"/>
</dbReference>
<dbReference type="KEGG" id="sci:B446_00970"/>
<dbReference type="AlphaFoldDB" id="S5V970"/>
<dbReference type="STRING" id="1214242.B446_00970"/>
<feature type="region of interest" description="Disordered" evidence="6">
    <location>
        <begin position="1"/>
        <end position="43"/>
    </location>
</feature>
<dbReference type="PATRIC" id="fig|1214242.5.peg.198"/>
<dbReference type="InterPro" id="IPR046373">
    <property type="entry name" value="Acyl-CoA_Oxase/DH_mid-dom_sf"/>
</dbReference>
<sequence length="409" mass="42074">MPDVRPSHTPGSTRACAHPSPHSGTRGDSAPTPPAASPDLDALPANADGAEVWAALGAAGLLTSAYRGGDVRAGVDPHGLAGLLAAADARWSIPATLSASVQLATALPVLATGTGPVVERTLRRTLTGRATLALASTDTTAGTDLTALRTEAVLDDDSVRVTGRKEWIANTTTAEAFLVLARHRPGRHFTSFSWVLVPAGAPGVTVRPAPSALYASSGAGHVTFDAVRLGRDHLVGRVGMGLPLFARHIAVERLAGALWGVALCRRVLATTRSRLADRAHGDATLWDLPHIRQRFAACLVRVQELRALADRFGPRVALRHDSRAAATLKAAAGTTVPYVLGECAQLWGAAGFADGGIQEIRAQAALFGIGGGATEVVLDTVAEGADQILAELAHPGPLPVGPAGRGTPS</sequence>
<evidence type="ECO:0000313" key="11">
    <source>
        <dbReference type="Proteomes" id="UP000015423"/>
    </source>
</evidence>
<comment type="similarity">
    <text evidence="1 5">Belongs to the acyl-CoA dehydrogenase family.</text>
</comment>
<keyword evidence="2 5" id="KW-0285">Flavoprotein</keyword>
<evidence type="ECO:0000256" key="2">
    <source>
        <dbReference type="ARBA" id="ARBA00022630"/>
    </source>
</evidence>
<accession>S5V970</accession>
<evidence type="ECO:0000256" key="1">
    <source>
        <dbReference type="ARBA" id="ARBA00009347"/>
    </source>
</evidence>
<dbReference type="RefSeq" id="WP_020937519.1">
    <property type="nucleotide sequence ID" value="NC_021985.1"/>
</dbReference>
<dbReference type="InterPro" id="IPR009075">
    <property type="entry name" value="AcylCo_DH/oxidase_C"/>
</dbReference>
<dbReference type="GO" id="GO:0003995">
    <property type="term" value="F:acyl-CoA dehydrogenase activity"/>
    <property type="evidence" value="ECO:0007669"/>
    <property type="project" value="TreeGrafter"/>
</dbReference>
<keyword evidence="3 5" id="KW-0274">FAD</keyword>
<dbReference type="HOGENOM" id="CLU_780051_0_0_11"/>
<dbReference type="eggNOG" id="COG1960">
    <property type="taxonomic scope" value="Bacteria"/>
</dbReference>
<dbReference type="Gene3D" id="1.20.140.10">
    <property type="entry name" value="Butyryl-CoA Dehydrogenase, subunit A, domain 3"/>
    <property type="match status" value="1"/>
</dbReference>
<dbReference type="EMBL" id="CP006259">
    <property type="protein sequence ID" value="AGS73662.1"/>
    <property type="molecule type" value="Genomic_DNA"/>
</dbReference>
<dbReference type="InterPro" id="IPR036250">
    <property type="entry name" value="AcylCo_DH-like_C"/>
</dbReference>
<name>S5V970_STRC3</name>
<dbReference type="EMBL" id="CP006259">
    <property type="protein sequence ID" value="AGS67032.1"/>
    <property type="molecule type" value="Genomic_DNA"/>
</dbReference>
<dbReference type="GO" id="GO:0033539">
    <property type="term" value="P:fatty acid beta-oxidation using acyl-CoA dehydrogenase"/>
    <property type="evidence" value="ECO:0007669"/>
    <property type="project" value="TreeGrafter"/>
</dbReference>
<dbReference type="InterPro" id="IPR006091">
    <property type="entry name" value="Acyl-CoA_Oxase/DH_mid-dom"/>
</dbReference>
<evidence type="ECO:0000313" key="9">
    <source>
        <dbReference type="EMBL" id="AGS67032.1"/>
    </source>
</evidence>
<dbReference type="PANTHER" id="PTHR48083:SF2">
    <property type="entry name" value="MEDIUM-CHAIN SPECIFIC ACYL-COA DEHYDROGENASE, MITOCHONDRIAL"/>
    <property type="match status" value="1"/>
</dbReference>
<evidence type="ECO:0000256" key="5">
    <source>
        <dbReference type="RuleBase" id="RU362125"/>
    </source>
</evidence>
<reference evidence="9" key="3">
    <citation type="submission" date="2015-08" db="EMBL/GenBank/DDBJ databases">
        <authorList>
            <person name="Weber T."/>
            <person name="Iftime D."/>
        </authorList>
    </citation>
    <scope>NUCLEOTIDE SEQUENCE</scope>
    <source>
        <strain evidence="9">Tu 365</strain>
    </source>
</reference>
<proteinExistence type="inferred from homology"/>
<keyword evidence="4 5" id="KW-0560">Oxidoreductase</keyword>
<evidence type="ECO:0000259" key="8">
    <source>
        <dbReference type="Pfam" id="PF02770"/>
    </source>
</evidence>
<evidence type="ECO:0000313" key="10">
    <source>
        <dbReference type="EMBL" id="AGS73662.1"/>
    </source>
</evidence>
<evidence type="ECO:0000256" key="6">
    <source>
        <dbReference type="SAM" id="MobiDB-lite"/>
    </source>
</evidence>
<dbReference type="SUPFAM" id="SSF47203">
    <property type="entry name" value="Acyl-CoA dehydrogenase C-terminal domain-like"/>
    <property type="match status" value="1"/>
</dbReference>
<comment type="cofactor">
    <cofactor evidence="5">
        <name>FAD</name>
        <dbReference type="ChEBI" id="CHEBI:57692"/>
    </cofactor>
</comment>